<dbReference type="GO" id="GO:0046983">
    <property type="term" value="F:protein dimerization activity"/>
    <property type="evidence" value="ECO:0007669"/>
    <property type="project" value="InterPro"/>
</dbReference>
<dbReference type="SUPFAM" id="SSF47459">
    <property type="entry name" value="HLH, helix-loop-helix DNA-binding domain"/>
    <property type="match status" value="1"/>
</dbReference>
<proteinExistence type="predicted"/>
<keyword evidence="2" id="KW-0804">Transcription</keyword>
<dbReference type="PANTHER" id="PTHR36066:SF11">
    <property type="entry name" value="TRANSCRIPTION FACTOR BHLH144"/>
    <property type="match status" value="1"/>
</dbReference>
<dbReference type="OrthoDB" id="1921805at2759"/>
<reference evidence="4 5" key="1">
    <citation type="submission" date="2017-09" db="EMBL/GenBank/DDBJ databases">
        <title>WGS assembly of Aquilegia coerulea Goldsmith.</title>
        <authorList>
            <person name="Hodges S."/>
            <person name="Kramer E."/>
            <person name="Nordborg M."/>
            <person name="Tomkins J."/>
            <person name="Borevitz J."/>
            <person name="Derieg N."/>
            <person name="Yan J."/>
            <person name="Mihaltcheva S."/>
            <person name="Hayes R.D."/>
            <person name="Rokhsar D."/>
        </authorList>
    </citation>
    <scope>NUCLEOTIDE SEQUENCE [LARGE SCALE GENOMIC DNA]</scope>
    <source>
        <strain evidence="5">cv. Goldsmith</strain>
    </source>
</reference>
<keyword evidence="5" id="KW-1185">Reference proteome</keyword>
<dbReference type="FunCoup" id="A0A2G5DDE3">
    <property type="interactions" value="1610"/>
</dbReference>
<evidence type="ECO:0000313" key="4">
    <source>
        <dbReference type="EMBL" id="PIA41503.1"/>
    </source>
</evidence>
<dbReference type="PROSITE" id="PS50888">
    <property type="entry name" value="BHLH"/>
    <property type="match status" value="1"/>
</dbReference>
<evidence type="ECO:0000259" key="3">
    <source>
        <dbReference type="PROSITE" id="PS50888"/>
    </source>
</evidence>
<sequence>MPRDKHFFPGRAVPPISYQGGGGYMNYGPVAPELGTNISPGADYSNPFHGVELQPSEVCPKNFIIFDQTENKSRIMYHPALKQKFPCPSMDIHATFLQENGSRKDIYTEMNESSSSLKEDTRDIDALMSLEEEELEEDDEVISTARTLGNYDCRSPDSCSNSCSKSSKLRLSSIERSFSECCSSNDYNEKQRKRMKKMVKALRGIVPGADKMTTAAVIDEAVVYLNSLKVEVKKLGLGNFKS</sequence>
<protein>
    <recommendedName>
        <fullName evidence="3">BHLH domain-containing protein</fullName>
    </recommendedName>
</protein>
<name>A0A2G5DDE3_AQUCA</name>
<dbReference type="AlphaFoldDB" id="A0A2G5DDE3"/>
<dbReference type="PANTHER" id="PTHR36066">
    <property type="entry name" value="TRANSCRIPTION FACTOR BHLH145"/>
    <property type="match status" value="1"/>
</dbReference>
<evidence type="ECO:0000313" key="5">
    <source>
        <dbReference type="Proteomes" id="UP000230069"/>
    </source>
</evidence>
<feature type="domain" description="BHLH" evidence="3">
    <location>
        <begin position="179"/>
        <end position="228"/>
    </location>
</feature>
<organism evidence="4 5">
    <name type="scientific">Aquilegia coerulea</name>
    <name type="common">Rocky mountain columbine</name>
    <dbReference type="NCBI Taxonomy" id="218851"/>
    <lineage>
        <taxon>Eukaryota</taxon>
        <taxon>Viridiplantae</taxon>
        <taxon>Streptophyta</taxon>
        <taxon>Embryophyta</taxon>
        <taxon>Tracheophyta</taxon>
        <taxon>Spermatophyta</taxon>
        <taxon>Magnoliopsida</taxon>
        <taxon>Ranunculales</taxon>
        <taxon>Ranunculaceae</taxon>
        <taxon>Thalictroideae</taxon>
        <taxon>Aquilegia</taxon>
    </lineage>
</organism>
<dbReference type="InterPro" id="IPR036638">
    <property type="entry name" value="HLH_DNA-bd_sf"/>
</dbReference>
<keyword evidence="1" id="KW-0805">Transcription regulation</keyword>
<evidence type="ECO:0000256" key="1">
    <source>
        <dbReference type="ARBA" id="ARBA00023015"/>
    </source>
</evidence>
<dbReference type="Proteomes" id="UP000230069">
    <property type="component" value="Unassembled WGS sequence"/>
</dbReference>
<dbReference type="Pfam" id="PF23173">
    <property type="entry name" value="bHLH_SAC51"/>
    <property type="match status" value="1"/>
</dbReference>
<accession>A0A2G5DDE3</accession>
<dbReference type="InterPro" id="IPR037546">
    <property type="entry name" value="SAC51-like"/>
</dbReference>
<dbReference type="STRING" id="218851.A0A2G5DDE3"/>
<dbReference type="InterPro" id="IPR011598">
    <property type="entry name" value="bHLH_dom"/>
</dbReference>
<dbReference type="EMBL" id="KZ305039">
    <property type="protein sequence ID" value="PIA41503.1"/>
    <property type="molecule type" value="Genomic_DNA"/>
</dbReference>
<dbReference type="InParanoid" id="A0A2G5DDE3"/>
<gene>
    <name evidence="4" type="ORF">AQUCO_02200135v1</name>
</gene>
<evidence type="ECO:0000256" key="2">
    <source>
        <dbReference type="ARBA" id="ARBA00023163"/>
    </source>
</evidence>